<feature type="region of interest" description="Disordered" evidence="2">
    <location>
        <begin position="114"/>
        <end position="146"/>
    </location>
</feature>
<proteinExistence type="predicted"/>
<keyword evidence="1" id="KW-0175">Coiled coil</keyword>
<comment type="caution">
    <text evidence="3">The sequence shown here is derived from an EMBL/GenBank/DDBJ whole genome shotgun (WGS) entry which is preliminary data.</text>
</comment>
<evidence type="ECO:0000256" key="2">
    <source>
        <dbReference type="SAM" id="MobiDB-lite"/>
    </source>
</evidence>
<feature type="coiled-coil region" evidence="1">
    <location>
        <begin position="189"/>
        <end position="219"/>
    </location>
</feature>
<feature type="region of interest" description="Disordered" evidence="2">
    <location>
        <begin position="493"/>
        <end position="527"/>
    </location>
</feature>
<sequence>MMTKTPRTTKPAKTTSRSKTKSKAEDMVADQATAASPQGPRAKEKAAQGPPTSQLSPSQYPQYQSHGGPRYHPLQYVPYAHPPGTYVLTAISPNQQPPQTSTQEPHPLQVNAEASAANAPAHIPAPPRVRLHPGLPWHDPNKQPPRKALAEDALNQLHSLQLTLSAAQVATKTAFDRYEYELIVWTRRCNEFIKERDSARERVRQLSELNAELQGVQKQSEPFFLLETLIDRPVPTPAPHDPEPEPTRSPVEANSPGPVPEVVMRSLSSQSLPDSKSTILEPKVKQEPEERSYSPISETFEPSSCNHAECKATALSSQARGAQHEHITAERTSNSRKAARGTRRHSPYSSPLASPSRRSSLLAIESVPSLNLSTTESRTPPAPSTSFLQSPRLRRRAASLPDLTSQSIPAASVAPPREPTPPPPTVLPVIVPVLEERFRGLEFSIFDPVRQAGDNTVFDVSGGPNRDPDALDYPPMDVSPVKVVRAWAPQVDADGDSDMELESDDDDEEECAADARPPPPTLLGDGPGVEVYKSVTVQKATTKTALDTNYINMLYTPALGKLWCRCCLLQYSDRISILHDHKGSKMPSIPPEVPNFKVESTWEDLRAHSISTHPEECERLTQLSYGERAELKKAVFSVRHF</sequence>
<protein>
    <submittedName>
        <fullName evidence="3">Uncharacterized protein</fullName>
    </submittedName>
</protein>
<feature type="compositionally biased region" description="Low complexity" evidence="2">
    <location>
        <begin position="50"/>
        <end position="65"/>
    </location>
</feature>
<dbReference type="Proteomes" id="UP000541558">
    <property type="component" value="Unassembled WGS sequence"/>
</dbReference>
<feature type="region of interest" description="Disordered" evidence="2">
    <location>
        <begin position="1"/>
        <end position="78"/>
    </location>
</feature>
<evidence type="ECO:0000313" key="3">
    <source>
        <dbReference type="EMBL" id="KAF5337030.1"/>
    </source>
</evidence>
<feature type="compositionally biased region" description="Low complexity" evidence="2">
    <location>
        <begin position="347"/>
        <end position="363"/>
    </location>
</feature>
<feature type="compositionally biased region" description="Basic residues" evidence="2">
    <location>
        <begin position="337"/>
        <end position="346"/>
    </location>
</feature>
<gene>
    <name evidence="3" type="ORF">D9611_003068</name>
</gene>
<feature type="region of interest" description="Disordered" evidence="2">
    <location>
        <begin position="316"/>
        <end position="424"/>
    </location>
</feature>
<dbReference type="OrthoDB" id="3043767at2759"/>
<feature type="compositionally biased region" description="Low complexity" evidence="2">
    <location>
        <begin position="92"/>
        <end position="105"/>
    </location>
</feature>
<evidence type="ECO:0000256" key="1">
    <source>
        <dbReference type="SAM" id="Coils"/>
    </source>
</evidence>
<feature type="region of interest" description="Disordered" evidence="2">
    <location>
        <begin position="232"/>
        <end position="304"/>
    </location>
</feature>
<feature type="compositionally biased region" description="Low complexity" evidence="2">
    <location>
        <begin position="1"/>
        <end position="15"/>
    </location>
</feature>
<feature type="compositionally biased region" description="Low complexity" evidence="2">
    <location>
        <begin position="266"/>
        <end position="277"/>
    </location>
</feature>
<feature type="compositionally biased region" description="Polar residues" evidence="2">
    <location>
        <begin position="368"/>
        <end position="389"/>
    </location>
</feature>
<organism evidence="3 4">
    <name type="scientific">Ephemerocybe angulata</name>
    <dbReference type="NCBI Taxonomy" id="980116"/>
    <lineage>
        <taxon>Eukaryota</taxon>
        <taxon>Fungi</taxon>
        <taxon>Dikarya</taxon>
        <taxon>Basidiomycota</taxon>
        <taxon>Agaricomycotina</taxon>
        <taxon>Agaricomycetes</taxon>
        <taxon>Agaricomycetidae</taxon>
        <taxon>Agaricales</taxon>
        <taxon>Agaricineae</taxon>
        <taxon>Psathyrellaceae</taxon>
        <taxon>Ephemerocybe</taxon>
    </lineage>
</organism>
<keyword evidence="4" id="KW-1185">Reference proteome</keyword>
<feature type="compositionally biased region" description="Polar residues" evidence="2">
    <location>
        <begin position="294"/>
        <end position="304"/>
    </location>
</feature>
<name>A0A8H5FH43_9AGAR</name>
<feature type="compositionally biased region" description="Basic and acidic residues" evidence="2">
    <location>
        <begin position="282"/>
        <end position="292"/>
    </location>
</feature>
<dbReference type="EMBL" id="JAACJK010000057">
    <property type="protein sequence ID" value="KAF5337030.1"/>
    <property type="molecule type" value="Genomic_DNA"/>
</dbReference>
<accession>A0A8H5FH43</accession>
<feature type="compositionally biased region" description="Acidic residues" evidence="2">
    <location>
        <begin position="493"/>
        <end position="512"/>
    </location>
</feature>
<evidence type="ECO:0000313" key="4">
    <source>
        <dbReference type="Proteomes" id="UP000541558"/>
    </source>
</evidence>
<dbReference type="AlphaFoldDB" id="A0A8H5FH43"/>
<feature type="region of interest" description="Disordered" evidence="2">
    <location>
        <begin position="87"/>
        <end position="106"/>
    </location>
</feature>
<reference evidence="3 4" key="1">
    <citation type="journal article" date="2020" name="ISME J.">
        <title>Uncovering the hidden diversity of litter-decomposition mechanisms in mushroom-forming fungi.</title>
        <authorList>
            <person name="Floudas D."/>
            <person name="Bentzer J."/>
            <person name="Ahren D."/>
            <person name="Johansson T."/>
            <person name="Persson P."/>
            <person name="Tunlid A."/>
        </authorList>
    </citation>
    <scope>NUCLEOTIDE SEQUENCE [LARGE SCALE GENOMIC DNA]</scope>
    <source>
        <strain evidence="3 4">CBS 175.51</strain>
    </source>
</reference>